<accession>A0A835YCH4</accession>
<feature type="region of interest" description="Disordered" evidence="1">
    <location>
        <begin position="248"/>
        <end position="281"/>
    </location>
</feature>
<evidence type="ECO:0000259" key="2">
    <source>
        <dbReference type="SMART" id="SM00475"/>
    </source>
</evidence>
<dbReference type="InterPro" id="IPR038969">
    <property type="entry name" value="FEN"/>
</dbReference>
<feature type="region of interest" description="Disordered" evidence="1">
    <location>
        <begin position="617"/>
        <end position="671"/>
    </location>
</feature>
<comment type="caution">
    <text evidence="3">The sequence shown here is derived from an EMBL/GenBank/DDBJ whole genome shotgun (WGS) entry which is preliminary data.</text>
</comment>
<feature type="region of interest" description="Disordered" evidence="1">
    <location>
        <begin position="152"/>
        <end position="177"/>
    </location>
</feature>
<evidence type="ECO:0000313" key="3">
    <source>
        <dbReference type="EMBL" id="KAG2498743.1"/>
    </source>
</evidence>
<dbReference type="SUPFAM" id="SSF47807">
    <property type="entry name" value="5' to 3' exonuclease, C-terminal subdomain"/>
    <property type="match status" value="1"/>
</dbReference>
<dbReference type="GO" id="GO:0033567">
    <property type="term" value="P:DNA replication, Okazaki fragment processing"/>
    <property type="evidence" value="ECO:0007669"/>
    <property type="project" value="InterPro"/>
</dbReference>
<feature type="compositionally biased region" description="Low complexity" evidence="1">
    <location>
        <begin position="719"/>
        <end position="732"/>
    </location>
</feature>
<dbReference type="InterPro" id="IPR002421">
    <property type="entry name" value="5-3_exonuclease"/>
</dbReference>
<feature type="compositionally biased region" description="Low complexity" evidence="1">
    <location>
        <begin position="740"/>
        <end position="754"/>
    </location>
</feature>
<dbReference type="PANTHER" id="PTHR42646:SF2">
    <property type="entry name" value="5'-3' EXONUCLEASE FAMILY PROTEIN"/>
    <property type="match status" value="1"/>
</dbReference>
<protein>
    <recommendedName>
        <fullName evidence="2">5'-3' exonuclease domain-containing protein</fullName>
    </recommendedName>
</protein>
<dbReference type="AlphaFoldDB" id="A0A835YCH4"/>
<dbReference type="PANTHER" id="PTHR42646">
    <property type="entry name" value="FLAP ENDONUCLEASE XNI"/>
    <property type="match status" value="1"/>
</dbReference>
<keyword evidence="4" id="KW-1185">Reference proteome</keyword>
<feature type="region of interest" description="Disordered" evidence="1">
    <location>
        <begin position="719"/>
        <end position="760"/>
    </location>
</feature>
<evidence type="ECO:0000313" key="4">
    <source>
        <dbReference type="Proteomes" id="UP000612055"/>
    </source>
</evidence>
<feature type="compositionally biased region" description="Gly residues" evidence="1">
    <location>
        <begin position="653"/>
        <end position="671"/>
    </location>
</feature>
<organism evidence="3 4">
    <name type="scientific">Edaphochlamys debaryana</name>
    <dbReference type="NCBI Taxonomy" id="47281"/>
    <lineage>
        <taxon>Eukaryota</taxon>
        <taxon>Viridiplantae</taxon>
        <taxon>Chlorophyta</taxon>
        <taxon>core chlorophytes</taxon>
        <taxon>Chlorophyceae</taxon>
        <taxon>CS clade</taxon>
        <taxon>Chlamydomonadales</taxon>
        <taxon>Chlamydomonadales incertae sedis</taxon>
        <taxon>Edaphochlamys</taxon>
    </lineage>
</organism>
<dbReference type="InterPro" id="IPR036279">
    <property type="entry name" value="5-3_exonuclease_C_sf"/>
</dbReference>
<dbReference type="SMART" id="SM00475">
    <property type="entry name" value="53EXOc"/>
    <property type="match status" value="1"/>
</dbReference>
<dbReference type="Proteomes" id="UP000612055">
    <property type="component" value="Unassembled WGS sequence"/>
</dbReference>
<dbReference type="GO" id="GO:0017108">
    <property type="term" value="F:5'-flap endonuclease activity"/>
    <property type="evidence" value="ECO:0007669"/>
    <property type="project" value="InterPro"/>
</dbReference>
<reference evidence="3" key="1">
    <citation type="journal article" date="2020" name="bioRxiv">
        <title>Comparative genomics of Chlamydomonas.</title>
        <authorList>
            <person name="Craig R.J."/>
            <person name="Hasan A.R."/>
            <person name="Ness R.W."/>
            <person name="Keightley P.D."/>
        </authorList>
    </citation>
    <scope>NUCLEOTIDE SEQUENCE</scope>
    <source>
        <strain evidence="3">CCAP 11/70</strain>
    </source>
</reference>
<feature type="compositionally biased region" description="Low complexity" evidence="1">
    <location>
        <begin position="163"/>
        <end position="177"/>
    </location>
</feature>
<evidence type="ECO:0000256" key="1">
    <source>
        <dbReference type="SAM" id="MobiDB-lite"/>
    </source>
</evidence>
<gene>
    <name evidence="3" type="ORF">HYH03_003482</name>
</gene>
<feature type="compositionally biased region" description="Low complexity" evidence="1">
    <location>
        <begin position="622"/>
        <end position="652"/>
    </location>
</feature>
<dbReference type="Gene3D" id="3.40.50.1010">
    <property type="entry name" value="5'-nuclease"/>
    <property type="match status" value="1"/>
</dbReference>
<dbReference type="EMBL" id="JAEHOE010000009">
    <property type="protein sequence ID" value="KAG2498743.1"/>
    <property type="molecule type" value="Genomic_DNA"/>
</dbReference>
<name>A0A835YCH4_9CHLO</name>
<proteinExistence type="predicted"/>
<dbReference type="Gene3D" id="1.10.150.20">
    <property type="entry name" value="5' to 3' exonuclease, C-terminal subdomain"/>
    <property type="match status" value="1"/>
</dbReference>
<feature type="domain" description="5'-3' exonuclease" evidence="2">
    <location>
        <begin position="1"/>
        <end position="395"/>
    </location>
</feature>
<dbReference type="OrthoDB" id="513052at2759"/>
<dbReference type="GO" id="GO:0003677">
    <property type="term" value="F:DNA binding"/>
    <property type="evidence" value="ECO:0007669"/>
    <property type="project" value="InterPro"/>
</dbReference>
<dbReference type="GO" id="GO:0008409">
    <property type="term" value="F:5'-3' exonuclease activity"/>
    <property type="evidence" value="ECO:0007669"/>
    <property type="project" value="InterPro"/>
</dbReference>
<sequence length="799" mass="78919">MCRADVGWGVSHVDAFSAWIQSLTALTGSSQLFVVWDNKRGAAGGGAAPVAEARRAHVPGYLGRRRAKEFGGKEPGQAAASKALELPGQGRPGPSQRASAALLDTPPSHLAPFVQVVRQRYGGMCLYGSPGWEADDLIAALAAGLLDERQRSASSTARDTQGLASARPATSGAAPATPLTATAAPRVVVASADSDMLQLLALPGAAWLQLRSLSAAAAAETPPPVAAEAAAVPGVPLALMRLWTAAQSPGSGQAPAGAHASAAAGATDAGQDHGQGQAAAAAAEGLLPPSAYADWLALTGKPASGVPGCGLGARAARKLLVRYGSLDDIVRAYDRGELDEQLRVAPVGKAAGPDAGGGEQRPRPAALQQAVRNLRATRLQPDPSAVPWEHVLAYQRSTPVAMTSAAAMAEAEPLAAAVGPSGSSARTGAAGTRAAGAKVDAHPFSASPAPAAGPAGVESSAWRGGTAAAAVHPHDALRWRAAGPFVAALAAALQASGVCCCESPTSASGDGLRSDAQPCTGEDGMTDLWLAFGGAAKASPSAEVSARARAAAQGIGADPALSEAGVTAAAAELVALVASGSPAAAATGKAAAAAAAAAEAETARVKVVVLSPWDFKPLDAGKQPQQPRQRQQPKVPQQPQPQGSAGRQQPGTGPSGPTGTGPGQGAGAGGTGELQRLLSLASRLRGAAGPRKSLVHTPSALLGLLRASSAWRLRATQRGASTAAPAVTATPPAVRPPAPRAAAAGSGAQPALTAGAEGAQRPSVAVGPVVVAVVPWYDLLLGPREAEAAAPGPTASGTG</sequence>